<proteinExistence type="predicted"/>
<evidence type="ECO:0000256" key="2">
    <source>
        <dbReference type="ARBA" id="ARBA00022553"/>
    </source>
</evidence>
<keyword evidence="11" id="KW-1185">Reference proteome</keyword>
<feature type="transmembrane region" description="Helical" evidence="8">
    <location>
        <begin position="265"/>
        <end position="284"/>
    </location>
</feature>
<evidence type="ECO:0000256" key="5">
    <source>
        <dbReference type="ARBA" id="ARBA00022989"/>
    </source>
</evidence>
<keyword evidence="4" id="KW-0732">Signal</keyword>
<reference evidence="10" key="2">
    <citation type="journal article" date="2023" name="Science">
        <title>Genomic signatures of disease resistance in endangered staghorn corals.</title>
        <authorList>
            <person name="Vollmer S.V."/>
            <person name="Selwyn J.D."/>
            <person name="Despard B.A."/>
            <person name="Roesel C.L."/>
        </authorList>
    </citation>
    <scope>NUCLEOTIDE SEQUENCE</scope>
    <source>
        <strain evidence="10">K2</strain>
    </source>
</reference>
<dbReference type="Proteomes" id="UP001249851">
    <property type="component" value="Unassembled WGS sequence"/>
</dbReference>
<protein>
    <recommendedName>
        <fullName evidence="9">Proline-rich transmembrane protein 3/4 domain-containing protein</fullName>
    </recommendedName>
</protein>
<feature type="region of interest" description="Disordered" evidence="7">
    <location>
        <begin position="83"/>
        <end position="111"/>
    </location>
</feature>
<feature type="domain" description="Proline-rich transmembrane protein 3/4" evidence="9">
    <location>
        <begin position="130"/>
        <end position="397"/>
    </location>
</feature>
<evidence type="ECO:0000256" key="3">
    <source>
        <dbReference type="ARBA" id="ARBA00022692"/>
    </source>
</evidence>
<evidence type="ECO:0000256" key="4">
    <source>
        <dbReference type="ARBA" id="ARBA00022729"/>
    </source>
</evidence>
<comment type="subcellular location">
    <subcellularLocation>
        <location evidence="1">Membrane</location>
        <topology evidence="1">Multi-pass membrane protein</topology>
    </subcellularLocation>
</comment>
<dbReference type="EMBL" id="JARQWQ010000034">
    <property type="protein sequence ID" value="KAK2561084.1"/>
    <property type="molecule type" value="Genomic_DNA"/>
</dbReference>
<accession>A0AAD9QH70</accession>
<evidence type="ECO:0000256" key="8">
    <source>
        <dbReference type="SAM" id="Phobius"/>
    </source>
</evidence>
<keyword evidence="5 8" id="KW-1133">Transmembrane helix</keyword>
<reference evidence="10" key="1">
    <citation type="journal article" date="2023" name="G3 (Bethesda)">
        <title>Whole genome assembly and annotation of the endangered Caribbean coral Acropora cervicornis.</title>
        <authorList>
            <person name="Selwyn J.D."/>
            <person name="Vollmer S.V."/>
        </authorList>
    </citation>
    <scope>NUCLEOTIDE SEQUENCE</scope>
    <source>
        <strain evidence="10">K2</strain>
    </source>
</reference>
<name>A0AAD9QH70_ACRCE</name>
<feature type="transmembrane region" description="Helical" evidence="8">
    <location>
        <begin position="186"/>
        <end position="204"/>
    </location>
</feature>
<feature type="compositionally biased region" description="Basic and acidic residues" evidence="7">
    <location>
        <begin position="83"/>
        <end position="102"/>
    </location>
</feature>
<dbReference type="InterPro" id="IPR052836">
    <property type="entry name" value="PRRT_domain-containing"/>
</dbReference>
<feature type="transmembrane region" description="Helical" evidence="8">
    <location>
        <begin position="290"/>
        <end position="312"/>
    </location>
</feature>
<dbReference type="PANTHER" id="PTHR35578">
    <property type="entry name" value="PROLINE-RICH TRANSMEMBRANE PROTEIN 4-RELATED"/>
    <property type="match status" value="1"/>
</dbReference>
<keyword evidence="6 8" id="KW-0472">Membrane</keyword>
<evidence type="ECO:0000256" key="1">
    <source>
        <dbReference type="ARBA" id="ARBA00004141"/>
    </source>
</evidence>
<dbReference type="AlphaFoldDB" id="A0AAD9QH70"/>
<evidence type="ECO:0000256" key="6">
    <source>
        <dbReference type="ARBA" id="ARBA00023136"/>
    </source>
</evidence>
<feature type="transmembrane region" description="Helical" evidence="8">
    <location>
        <begin position="39"/>
        <end position="58"/>
    </location>
</feature>
<evidence type="ECO:0000259" key="9">
    <source>
        <dbReference type="Pfam" id="PF25987"/>
    </source>
</evidence>
<feature type="transmembrane region" description="Helical" evidence="8">
    <location>
        <begin position="153"/>
        <end position="174"/>
    </location>
</feature>
<keyword evidence="3 8" id="KW-0812">Transmembrane</keyword>
<dbReference type="InterPro" id="IPR059081">
    <property type="entry name" value="PRRT3-4"/>
</dbReference>
<gene>
    <name evidence="10" type="ORF">P5673_016222</name>
</gene>
<evidence type="ECO:0000256" key="7">
    <source>
        <dbReference type="SAM" id="MobiDB-lite"/>
    </source>
</evidence>
<dbReference type="PANTHER" id="PTHR35578:SF6">
    <property type="entry name" value="PROLINE-RICH TRANSMEMBRANE PROTEIN 4"/>
    <property type="match status" value="1"/>
</dbReference>
<evidence type="ECO:0000313" key="11">
    <source>
        <dbReference type="Proteomes" id="UP001249851"/>
    </source>
</evidence>
<dbReference type="Pfam" id="PF25987">
    <property type="entry name" value="PRRT3"/>
    <property type="match status" value="1"/>
</dbReference>
<evidence type="ECO:0000313" key="10">
    <source>
        <dbReference type="EMBL" id="KAK2561084.1"/>
    </source>
</evidence>
<organism evidence="10 11">
    <name type="scientific">Acropora cervicornis</name>
    <name type="common">Staghorn coral</name>
    <dbReference type="NCBI Taxonomy" id="6130"/>
    <lineage>
        <taxon>Eukaryota</taxon>
        <taxon>Metazoa</taxon>
        <taxon>Cnidaria</taxon>
        <taxon>Anthozoa</taxon>
        <taxon>Hexacorallia</taxon>
        <taxon>Scleractinia</taxon>
        <taxon>Astrocoeniina</taxon>
        <taxon>Acroporidae</taxon>
        <taxon>Acropora</taxon>
    </lineage>
</organism>
<feature type="transmembrane region" description="Helical" evidence="8">
    <location>
        <begin position="333"/>
        <end position="363"/>
    </location>
</feature>
<comment type="caution">
    <text evidence="10">The sequence shown here is derived from an EMBL/GenBank/DDBJ whole genome shotgun (WGS) entry which is preliminary data.</text>
</comment>
<sequence length="476" mass="53923">MTATPLTEVASTTKCDEVSLMLMKLTQLERKTRKFNETAMKKLILGLAVLIFVFWCRIECSGRHRTSKTLSFQKMSLYSTNRFDRGQRKPRDEPDPEPEGKPENISGSKNLSNADVEKSWDLTDIPEVTSEKWPEPGPRWNEAYETWKWTWELHVYLFATVFFLMGLYAGYYVIANVYDGLQEKCLVVSLNIMVTFFGFTRAFVMFLDPYHQGNIIHNTAVMRVIWSLSGPCLSAADSLMILALIETANISIAPQKLQKPSVNAAIISFHFFLVITTDFVVGAYANAKVMLLFCQLFFVTWGCVLGTANLAVGYKLDKQFFGHTKPKKRGDVIYIYLIYASGAANFFLCGIILYSAFGVFGVYSDVRYVDAWPWWTLQTLSRLSESVACTLIFTVSAKRTRVKDHVIPNHRIPDVSVHHVESKRNSVESKTETMSLFTALREMALIQTMNELLLRSNAVSPMNTTTEARTESSGSC</sequence>
<keyword evidence="2" id="KW-0597">Phosphoprotein</keyword>